<feature type="compositionally biased region" description="Low complexity" evidence="1">
    <location>
        <begin position="70"/>
        <end position="90"/>
    </location>
</feature>
<dbReference type="Proteomes" id="UP000295217">
    <property type="component" value="Unassembled WGS sequence"/>
</dbReference>
<sequence length="111" mass="11539">MAKFDIKVPQLDLGMSAIPKIVADVAKIGRISMPESVLKNLCGLRFAEQNPSSSLSRSPAGHRRVSTDDGGTVPSGSPTPTTSGPTVESPMTGGTPTQEDTHNRVISSAHA</sequence>
<name>A0A4V2YRT2_9ACTN</name>
<accession>A0A4V2YRT2</accession>
<dbReference type="EMBL" id="SMLB01000040">
    <property type="protein sequence ID" value="TDD66357.1"/>
    <property type="molecule type" value="Genomic_DNA"/>
</dbReference>
<feature type="compositionally biased region" description="Polar residues" evidence="1">
    <location>
        <begin position="92"/>
        <end position="111"/>
    </location>
</feature>
<reference evidence="2 3" key="1">
    <citation type="submission" date="2019-02" db="EMBL/GenBank/DDBJ databases">
        <title>Draft genome sequences of novel Actinobacteria.</title>
        <authorList>
            <person name="Sahin N."/>
            <person name="Ay H."/>
            <person name="Saygin H."/>
        </authorList>
    </citation>
    <scope>NUCLEOTIDE SEQUENCE [LARGE SCALE GENOMIC DNA]</scope>
    <source>
        <strain evidence="2 3">8K307</strain>
    </source>
</reference>
<dbReference type="RefSeq" id="WP_132105787.1">
    <property type="nucleotide sequence ID" value="NZ_SMLB01000040.1"/>
</dbReference>
<evidence type="ECO:0000256" key="1">
    <source>
        <dbReference type="SAM" id="MobiDB-lite"/>
    </source>
</evidence>
<evidence type="ECO:0000313" key="2">
    <source>
        <dbReference type="EMBL" id="TDD66357.1"/>
    </source>
</evidence>
<comment type="caution">
    <text evidence="2">The sequence shown here is derived from an EMBL/GenBank/DDBJ whole genome shotgun (WGS) entry which is preliminary data.</text>
</comment>
<evidence type="ECO:0000313" key="3">
    <source>
        <dbReference type="Proteomes" id="UP000295217"/>
    </source>
</evidence>
<dbReference type="AlphaFoldDB" id="A0A4V2YRT2"/>
<feature type="region of interest" description="Disordered" evidence="1">
    <location>
        <begin position="48"/>
        <end position="111"/>
    </location>
</feature>
<organism evidence="2 3">
    <name type="scientific">Jiangella aurantiaca</name>
    <dbReference type="NCBI Taxonomy" id="2530373"/>
    <lineage>
        <taxon>Bacteria</taxon>
        <taxon>Bacillati</taxon>
        <taxon>Actinomycetota</taxon>
        <taxon>Actinomycetes</taxon>
        <taxon>Jiangellales</taxon>
        <taxon>Jiangellaceae</taxon>
        <taxon>Jiangella</taxon>
    </lineage>
</organism>
<gene>
    <name evidence="2" type="ORF">E1262_22400</name>
</gene>
<proteinExistence type="predicted"/>
<keyword evidence="3" id="KW-1185">Reference proteome</keyword>
<protein>
    <submittedName>
        <fullName evidence="2">Uncharacterized protein</fullName>
    </submittedName>
</protein>